<evidence type="ECO:0000256" key="2">
    <source>
        <dbReference type="ARBA" id="ARBA00023015"/>
    </source>
</evidence>
<dbReference type="PANTHER" id="PTHR34294:SF1">
    <property type="entry name" value="TRANSCRIPTIONAL REGULATOR LSRR"/>
    <property type="match status" value="1"/>
</dbReference>
<dbReference type="PANTHER" id="PTHR34294">
    <property type="entry name" value="TRANSCRIPTIONAL REGULATOR-RELATED"/>
    <property type="match status" value="1"/>
</dbReference>
<keyword evidence="2" id="KW-0805">Transcription regulation</keyword>
<keyword evidence="4" id="KW-0804">Transcription</keyword>
<dbReference type="GO" id="GO:0003677">
    <property type="term" value="F:DNA binding"/>
    <property type="evidence" value="ECO:0007669"/>
    <property type="project" value="UniProtKB-KW"/>
</dbReference>
<organism evidence="6 7">
    <name type="scientific">Proteiniclasticum ruminis</name>
    <dbReference type="NCBI Taxonomy" id="398199"/>
    <lineage>
        <taxon>Bacteria</taxon>
        <taxon>Bacillati</taxon>
        <taxon>Bacillota</taxon>
        <taxon>Clostridia</taxon>
        <taxon>Eubacteriales</taxon>
        <taxon>Clostridiaceae</taxon>
        <taxon>Proteiniclasticum</taxon>
    </lineage>
</organism>
<evidence type="ECO:0000256" key="1">
    <source>
        <dbReference type="ARBA" id="ARBA00010466"/>
    </source>
</evidence>
<dbReference type="Pfam" id="PF04198">
    <property type="entry name" value="Sugar-bind"/>
    <property type="match status" value="1"/>
</dbReference>
<dbReference type="RefSeq" id="WP_031573381.1">
    <property type="nucleotide sequence ID" value="NZ_DAMANS010000015.1"/>
</dbReference>
<accession>A0A1G8GXK9</accession>
<evidence type="ECO:0000256" key="3">
    <source>
        <dbReference type="ARBA" id="ARBA00023125"/>
    </source>
</evidence>
<gene>
    <name evidence="6" type="ORF">SAMN05421804_101395</name>
</gene>
<comment type="similarity">
    <text evidence="1">Belongs to the SorC transcriptional regulatory family.</text>
</comment>
<proteinExistence type="inferred from homology"/>
<dbReference type="EMBL" id="FNDZ01000001">
    <property type="protein sequence ID" value="SDH98970.1"/>
    <property type="molecule type" value="Genomic_DNA"/>
</dbReference>
<dbReference type="InterPro" id="IPR051054">
    <property type="entry name" value="SorC_transcr_regulators"/>
</dbReference>
<evidence type="ECO:0000313" key="6">
    <source>
        <dbReference type="EMBL" id="SDH98970.1"/>
    </source>
</evidence>
<feature type="domain" description="Sugar-binding" evidence="5">
    <location>
        <begin position="61"/>
        <end position="312"/>
    </location>
</feature>
<dbReference type="SUPFAM" id="SSF100950">
    <property type="entry name" value="NagB/RpiA/CoA transferase-like"/>
    <property type="match status" value="1"/>
</dbReference>
<dbReference type="Proteomes" id="UP000183255">
    <property type="component" value="Unassembled WGS sequence"/>
</dbReference>
<dbReference type="InterPro" id="IPR007324">
    <property type="entry name" value="Sugar-bd_dom_put"/>
</dbReference>
<protein>
    <submittedName>
        <fullName evidence="6">Deoxyribonucleoside regulator</fullName>
    </submittedName>
</protein>
<evidence type="ECO:0000259" key="5">
    <source>
        <dbReference type="Pfam" id="PF04198"/>
    </source>
</evidence>
<dbReference type="AlphaFoldDB" id="A0A1G8GXK9"/>
<evidence type="ECO:0000256" key="4">
    <source>
        <dbReference type="ARBA" id="ARBA00023163"/>
    </source>
</evidence>
<keyword evidence="3" id="KW-0238">DNA-binding</keyword>
<name>A0A1G8GXK9_9CLOT</name>
<dbReference type="Gene3D" id="1.10.10.60">
    <property type="entry name" value="Homeodomain-like"/>
    <property type="match status" value="1"/>
</dbReference>
<dbReference type="InterPro" id="IPR037171">
    <property type="entry name" value="NagB/RpiA_transferase-like"/>
</dbReference>
<sequence length="316" mass="34755">MDTTKISQILRISKMYYELNMGQVEIAEKEGISKSSVSRLLKNAMDIGLIEVRVKESVLSYSELEKELTEKFPLRRAVIVPDLVGNRQVLLQDVCGALAEDLPRFLKSDSILGVHWGHTLAVLAKQLPSLRLKGVSVIQLSGGFSRAVYESGALDILKNFVDCVNGTGYQIPAPAMVDQSFIADAIKQDGQIKEILDMADRCHTAIFSVGNLERPSVLYEMGVINEDIYREIREMGGIGDCCSHFIDKSGNVLDEKLDSRVIATPLSVIKKIPNKMLIAVGKEKTEVIIAALKGGLADSLYIDAPTAEEILKQYQG</sequence>
<evidence type="ECO:0000313" key="7">
    <source>
        <dbReference type="Proteomes" id="UP000183255"/>
    </source>
</evidence>
<dbReference type="GO" id="GO:0030246">
    <property type="term" value="F:carbohydrate binding"/>
    <property type="evidence" value="ECO:0007669"/>
    <property type="project" value="InterPro"/>
</dbReference>
<dbReference type="Gene3D" id="3.40.50.1360">
    <property type="match status" value="1"/>
</dbReference>
<reference evidence="6 7" key="1">
    <citation type="submission" date="2016-10" db="EMBL/GenBank/DDBJ databases">
        <authorList>
            <person name="de Groot N.N."/>
        </authorList>
    </citation>
    <scope>NUCLEOTIDE SEQUENCE [LARGE SCALE GENOMIC DNA]</scope>
    <source>
        <strain evidence="6 7">CGMCC 1.5058</strain>
    </source>
</reference>